<protein>
    <submittedName>
        <fullName evidence="3">Uncharacterized protein</fullName>
    </submittedName>
</protein>
<keyword evidence="1" id="KW-0472">Membrane</keyword>
<evidence type="ECO:0000256" key="1">
    <source>
        <dbReference type="SAM" id="Phobius"/>
    </source>
</evidence>
<name>A0A0X3APB8_9FLAO</name>
<keyword evidence="1" id="KW-1133">Transmembrane helix</keyword>
<dbReference type="RefSeq" id="WP_055426166.1">
    <property type="nucleotide sequence ID" value="NZ_FCOR01000014.1"/>
</dbReference>
<feature type="signal peptide" evidence="2">
    <location>
        <begin position="1"/>
        <end position="21"/>
    </location>
</feature>
<accession>A0A0X3APB8</accession>
<evidence type="ECO:0000256" key="2">
    <source>
        <dbReference type="SAM" id="SignalP"/>
    </source>
</evidence>
<reference evidence="3 4" key="1">
    <citation type="submission" date="2016-01" db="EMBL/GenBank/DDBJ databases">
        <authorList>
            <person name="McClelland M."/>
            <person name="Jain A."/>
            <person name="Saraogi P."/>
            <person name="Mendelson R."/>
            <person name="Westerman R."/>
            <person name="SanMiguel P."/>
            <person name="Csonka L."/>
        </authorList>
    </citation>
    <scope>NUCLEOTIDE SEQUENCE [LARGE SCALE GENOMIC DNA]</scope>
    <source>
        <strain evidence="3 4">R-53146</strain>
    </source>
</reference>
<proteinExistence type="predicted"/>
<dbReference type="EMBL" id="FCOR01000014">
    <property type="protein sequence ID" value="CVK16989.1"/>
    <property type="molecule type" value="Genomic_DNA"/>
</dbReference>
<dbReference type="Proteomes" id="UP000182761">
    <property type="component" value="Unassembled WGS sequence"/>
</dbReference>
<feature type="chain" id="PRO_5007049770" evidence="2">
    <location>
        <begin position="22"/>
        <end position="176"/>
    </location>
</feature>
<gene>
    <name evidence="3" type="ORF">Ga0061079_1143</name>
</gene>
<dbReference type="AlphaFoldDB" id="A0A0X3APB8"/>
<evidence type="ECO:0000313" key="3">
    <source>
        <dbReference type="EMBL" id="CVK16989.1"/>
    </source>
</evidence>
<keyword evidence="2" id="KW-0732">Signal</keyword>
<dbReference type="STRING" id="1586267.GCA_001418685_01857"/>
<keyword evidence="1" id="KW-0812">Transmembrane</keyword>
<sequence length="176" mass="20128">MRNILSLFVCFIFLCCGSRKADNQKTKETTKIDTQEVKKENVQEAEFSEKEITTTMVELNTSKLAEITIDYKGKEGDQIEITKERGKLIIKGSGEIGIKSKKEDARKDKVNTKIEAENATKNKETTLDSKINIKQSNENKNQTKQVKQSNYSIFYFISVLLVIAGIVYLLKRFKVF</sequence>
<organism evidence="3 4">
    <name type="scientific">Apibacter mensalis</name>
    <dbReference type="NCBI Taxonomy" id="1586267"/>
    <lineage>
        <taxon>Bacteria</taxon>
        <taxon>Pseudomonadati</taxon>
        <taxon>Bacteroidota</taxon>
        <taxon>Flavobacteriia</taxon>
        <taxon>Flavobacteriales</taxon>
        <taxon>Weeksellaceae</taxon>
        <taxon>Apibacter</taxon>
    </lineage>
</organism>
<feature type="transmembrane region" description="Helical" evidence="1">
    <location>
        <begin position="151"/>
        <end position="170"/>
    </location>
</feature>
<keyword evidence="4" id="KW-1185">Reference proteome</keyword>
<evidence type="ECO:0000313" key="4">
    <source>
        <dbReference type="Proteomes" id="UP000182761"/>
    </source>
</evidence>